<dbReference type="EMBL" id="PNBX01000040">
    <property type="protein sequence ID" value="TMO68332.1"/>
    <property type="molecule type" value="Genomic_DNA"/>
</dbReference>
<dbReference type="Proteomes" id="UP000307217">
    <property type="component" value="Unassembled WGS sequence"/>
</dbReference>
<sequence>MSQRLTDVVVAADNLTQTVQDKIGNIDATVAAKSAEVDVSIAQSKVSIDNFIVGARGEASHILLSKNQRMEPLGTTGIKHFNTIGLSSIEVIKEATLHGNPSHDVDHTGNGVAADFRANVYGGYVNGYFNILRIKWTRNNRAHPARIDDNWYRGYQQGSMTTACYLKLITGDIEGAMRPVVNYQNDWSLYGTQSKVTSTVSQFHGAHTKLGLSKSTETSGEALICLFGTASGYIDLEKVGWGIYPEFARPSDIPATGV</sequence>
<dbReference type="AlphaFoldDB" id="A0A5S3V9D8"/>
<evidence type="ECO:0000313" key="1">
    <source>
        <dbReference type="EMBL" id="TMO68332.1"/>
    </source>
</evidence>
<reference evidence="1 2" key="1">
    <citation type="submission" date="2018-01" db="EMBL/GenBank/DDBJ databases">
        <authorList>
            <person name="Paulsen S."/>
            <person name="Gram L.K."/>
        </authorList>
    </citation>
    <scope>NUCLEOTIDE SEQUENCE [LARGE SCALE GENOMIC DNA]</scope>
    <source>
        <strain evidence="1 2">S3790</strain>
    </source>
</reference>
<comment type="caution">
    <text evidence="1">The sequence shown here is derived from an EMBL/GenBank/DDBJ whole genome shotgun (WGS) entry which is preliminary data.</text>
</comment>
<accession>A0A5S3V9D8</accession>
<reference evidence="2" key="2">
    <citation type="submission" date="2019-06" db="EMBL/GenBank/DDBJ databases">
        <title>Co-occurence of chitin degradation, pigmentation and bioactivity in marine Pseudoalteromonas.</title>
        <authorList>
            <person name="Sonnenschein E.C."/>
            <person name="Bech P.K."/>
        </authorList>
    </citation>
    <scope>NUCLEOTIDE SEQUENCE [LARGE SCALE GENOMIC DNA]</scope>
    <source>
        <strain evidence="2">S3790</strain>
    </source>
</reference>
<dbReference type="OrthoDB" id="6301938at2"/>
<evidence type="ECO:0000313" key="2">
    <source>
        <dbReference type="Proteomes" id="UP000307217"/>
    </source>
</evidence>
<protein>
    <submittedName>
        <fullName evidence="1">Uncharacterized protein</fullName>
    </submittedName>
</protein>
<name>A0A5S3V9D8_9GAMM</name>
<gene>
    <name evidence="1" type="ORF">CWC19_10095</name>
</gene>
<organism evidence="1 2">
    <name type="scientific">Pseudoalteromonas aurantia</name>
    <dbReference type="NCBI Taxonomy" id="43654"/>
    <lineage>
        <taxon>Bacteria</taxon>
        <taxon>Pseudomonadati</taxon>
        <taxon>Pseudomonadota</taxon>
        <taxon>Gammaproteobacteria</taxon>
        <taxon>Alteromonadales</taxon>
        <taxon>Pseudoalteromonadaceae</taxon>
        <taxon>Pseudoalteromonas</taxon>
    </lineage>
</organism>
<proteinExistence type="predicted"/>